<organism evidence="1">
    <name type="scientific">Sesamum radiatum</name>
    <name type="common">Black benniseed</name>
    <dbReference type="NCBI Taxonomy" id="300843"/>
    <lineage>
        <taxon>Eukaryota</taxon>
        <taxon>Viridiplantae</taxon>
        <taxon>Streptophyta</taxon>
        <taxon>Embryophyta</taxon>
        <taxon>Tracheophyta</taxon>
        <taxon>Spermatophyta</taxon>
        <taxon>Magnoliopsida</taxon>
        <taxon>eudicotyledons</taxon>
        <taxon>Gunneridae</taxon>
        <taxon>Pentapetalae</taxon>
        <taxon>asterids</taxon>
        <taxon>lamiids</taxon>
        <taxon>Lamiales</taxon>
        <taxon>Pedaliaceae</taxon>
        <taxon>Sesamum</taxon>
    </lineage>
</organism>
<dbReference type="EMBL" id="JACGWJ010000008">
    <property type="protein sequence ID" value="KAL0403983.1"/>
    <property type="molecule type" value="Genomic_DNA"/>
</dbReference>
<accession>A0AAW2TIH8</accession>
<gene>
    <name evidence="1" type="ORF">Sradi_2039100</name>
</gene>
<sequence length="193" mass="22535">MDMCYAIRKLNSVYRVVHFRTQQSNFTPLANKARAFSLLQPSGSDTTIKGVRVVLAQFHLLLLRRQTDGSSFFASFSLFDLQRRKTESKSRKGLRETIIENTKMFYRWLQSTLSLLWCNILNCQCRIPIYDIDTPVYCFSAEGFGNAFVRLHRSDHVHYDPILSFSHTVLLWRISCGQLPFYSILYAEFIELI</sequence>
<comment type="caution">
    <text evidence="1">The sequence shown here is derived from an EMBL/GenBank/DDBJ whole genome shotgun (WGS) entry which is preliminary data.</text>
</comment>
<protein>
    <submittedName>
        <fullName evidence="1">Uncharacterized protein</fullName>
    </submittedName>
</protein>
<reference evidence="1" key="2">
    <citation type="journal article" date="2024" name="Plant">
        <title>Genomic evolution and insights into agronomic trait innovations of Sesamum species.</title>
        <authorList>
            <person name="Miao H."/>
            <person name="Wang L."/>
            <person name="Qu L."/>
            <person name="Liu H."/>
            <person name="Sun Y."/>
            <person name="Le M."/>
            <person name="Wang Q."/>
            <person name="Wei S."/>
            <person name="Zheng Y."/>
            <person name="Lin W."/>
            <person name="Duan Y."/>
            <person name="Cao H."/>
            <person name="Xiong S."/>
            <person name="Wang X."/>
            <person name="Wei L."/>
            <person name="Li C."/>
            <person name="Ma Q."/>
            <person name="Ju M."/>
            <person name="Zhao R."/>
            <person name="Li G."/>
            <person name="Mu C."/>
            <person name="Tian Q."/>
            <person name="Mei H."/>
            <person name="Zhang T."/>
            <person name="Gao T."/>
            <person name="Zhang H."/>
        </authorList>
    </citation>
    <scope>NUCLEOTIDE SEQUENCE</scope>
    <source>
        <strain evidence="1">G02</strain>
    </source>
</reference>
<reference evidence="1" key="1">
    <citation type="submission" date="2020-06" db="EMBL/GenBank/DDBJ databases">
        <authorList>
            <person name="Li T."/>
            <person name="Hu X."/>
            <person name="Zhang T."/>
            <person name="Song X."/>
            <person name="Zhang H."/>
            <person name="Dai N."/>
            <person name="Sheng W."/>
            <person name="Hou X."/>
            <person name="Wei L."/>
        </authorList>
    </citation>
    <scope>NUCLEOTIDE SEQUENCE</scope>
    <source>
        <strain evidence="1">G02</strain>
        <tissue evidence="1">Leaf</tissue>
    </source>
</reference>
<evidence type="ECO:0000313" key="1">
    <source>
        <dbReference type="EMBL" id="KAL0403983.1"/>
    </source>
</evidence>
<name>A0AAW2TIH8_SESRA</name>
<proteinExistence type="predicted"/>
<dbReference type="AlphaFoldDB" id="A0AAW2TIH8"/>